<dbReference type="Proteomes" id="UP000024635">
    <property type="component" value="Unassembled WGS sequence"/>
</dbReference>
<gene>
    <name evidence="1" type="primary">Acey_s0002.g806</name>
    <name evidence="1" type="ORF">Y032_0002g806</name>
</gene>
<evidence type="ECO:0000313" key="1">
    <source>
        <dbReference type="EMBL" id="EYC33445.1"/>
    </source>
</evidence>
<keyword evidence="2" id="KW-1185">Reference proteome</keyword>
<dbReference type="AlphaFoldDB" id="A0A016W1C2"/>
<accession>A0A016W1C2</accession>
<sequence>MKLRYNVRLTETAVATPVSRSTAPLDGIQKEFCSKRSSNDVFRILMHALTLICSMLLLEEEEEDILV</sequence>
<name>A0A016W1C2_9BILA</name>
<reference evidence="2" key="1">
    <citation type="journal article" date="2015" name="Nat. Genet.">
        <title>The genome and transcriptome of the zoonotic hookworm Ancylostoma ceylanicum identify infection-specific gene families.</title>
        <authorList>
            <person name="Schwarz E.M."/>
            <person name="Hu Y."/>
            <person name="Antoshechkin I."/>
            <person name="Miller M.M."/>
            <person name="Sternberg P.W."/>
            <person name="Aroian R.V."/>
        </authorList>
    </citation>
    <scope>NUCLEOTIDE SEQUENCE</scope>
    <source>
        <strain evidence="2">HY135</strain>
    </source>
</reference>
<protein>
    <submittedName>
        <fullName evidence="1">Uncharacterized protein</fullName>
    </submittedName>
</protein>
<organism evidence="1 2">
    <name type="scientific">Ancylostoma ceylanicum</name>
    <dbReference type="NCBI Taxonomy" id="53326"/>
    <lineage>
        <taxon>Eukaryota</taxon>
        <taxon>Metazoa</taxon>
        <taxon>Ecdysozoa</taxon>
        <taxon>Nematoda</taxon>
        <taxon>Chromadorea</taxon>
        <taxon>Rhabditida</taxon>
        <taxon>Rhabditina</taxon>
        <taxon>Rhabditomorpha</taxon>
        <taxon>Strongyloidea</taxon>
        <taxon>Ancylostomatidae</taxon>
        <taxon>Ancylostomatinae</taxon>
        <taxon>Ancylostoma</taxon>
    </lineage>
</organism>
<proteinExistence type="predicted"/>
<dbReference type="EMBL" id="JARK01001338">
    <property type="protein sequence ID" value="EYC33445.1"/>
    <property type="molecule type" value="Genomic_DNA"/>
</dbReference>
<comment type="caution">
    <text evidence="1">The sequence shown here is derived from an EMBL/GenBank/DDBJ whole genome shotgun (WGS) entry which is preliminary data.</text>
</comment>
<evidence type="ECO:0000313" key="2">
    <source>
        <dbReference type="Proteomes" id="UP000024635"/>
    </source>
</evidence>